<evidence type="ECO:0000313" key="3">
    <source>
        <dbReference type="Proteomes" id="UP000587586"/>
    </source>
</evidence>
<dbReference type="EMBL" id="BLXZ01000004">
    <property type="protein sequence ID" value="GFO68924.1"/>
    <property type="molecule type" value="Genomic_DNA"/>
</dbReference>
<keyword evidence="2" id="KW-0808">Transferase</keyword>
<accession>A0A6V8NAN5</accession>
<dbReference type="InterPro" id="IPR002818">
    <property type="entry name" value="DJ-1/PfpI"/>
</dbReference>
<organism evidence="2 3">
    <name type="scientific">Geomonas limicola</name>
    <dbReference type="NCBI Taxonomy" id="2740186"/>
    <lineage>
        <taxon>Bacteria</taxon>
        <taxon>Pseudomonadati</taxon>
        <taxon>Thermodesulfobacteriota</taxon>
        <taxon>Desulfuromonadia</taxon>
        <taxon>Geobacterales</taxon>
        <taxon>Geobacteraceae</taxon>
        <taxon>Geomonas</taxon>
    </lineage>
</organism>
<dbReference type="PANTHER" id="PTHR10224">
    <property type="entry name" value="ES1 PROTEIN HOMOLOG, MITOCHONDRIAL"/>
    <property type="match status" value="1"/>
</dbReference>
<reference evidence="3" key="1">
    <citation type="submission" date="2020-06" db="EMBL/GenBank/DDBJ databases">
        <title>Draft genomic sequecing of Geomonas sp. Red745.</title>
        <authorList>
            <person name="Itoh H."/>
            <person name="Xu Z.X."/>
            <person name="Ushijima N."/>
            <person name="Masuda Y."/>
            <person name="Shiratori Y."/>
            <person name="Senoo K."/>
        </authorList>
    </citation>
    <scope>NUCLEOTIDE SEQUENCE [LARGE SCALE GENOMIC DNA]</scope>
    <source>
        <strain evidence="3">Red745</strain>
    </source>
</reference>
<dbReference type="PANTHER" id="PTHR10224:SF12">
    <property type="entry name" value="GLYOXALASE ELBB"/>
    <property type="match status" value="1"/>
</dbReference>
<dbReference type="Gene3D" id="3.40.50.880">
    <property type="match status" value="1"/>
</dbReference>
<dbReference type="PIRSF" id="PIRSF006320">
    <property type="entry name" value="Elb2"/>
    <property type="match status" value="1"/>
</dbReference>
<dbReference type="SUPFAM" id="SSF52317">
    <property type="entry name" value="Class I glutamine amidotransferase-like"/>
    <property type="match status" value="1"/>
</dbReference>
<dbReference type="GO" id="GO:0016740">
    <property type="term" value="F:transferase activity"/>
    <property type="evidence" value="ECO:0007669"/>
    <property type="project" value="UniProtKB-KW"/>
</dbReference>
<dbReference type="CDD" id="cd03133">
    <property type="entry name" value="GATase1_ES1"/>
    <property type="match status" value="1"/>
</dbReference>
<keyword evidence="2" id="KW-0315">Glutamine amidotransferase</keyword>
<protein>
    <submittedName>
        <fullName evidence="2">Glutamine amidotransferase</fullName>
    </submittedName>
</protein>
<dbReference type="InterPro" id="IPR029062">
    <property type="entry name" value="Class_I_gatase-like"/>
</dbReference>
<evidence type="ECO:0000259" key="1">
    <source>
        <dbReference type="Pfam" id="PF01965"/>
    </source>
</evidence>
<sequence length="218" mass="22801">MKRIGVILSGCGVRDGSEIHEAVLTLLAIDRSGAKAVCLAPDMELNEVNHLTMQETGEKRNALIEAARIARGEIADVKDAKVAELDALILPGGFGAAKNLCSFAFDGPQGAVQPDVLRLVKEMALAKKPICAICIAPSVLALALGRDLAPQLTIGTDEETAEAINATGSKHVPCPVSEFVVDREHKIVSTPAYMLAGSIAEAAVGIEKAVKETINLIG</sequence>
<dbReference type="Proteomes" id="UP000587586">
    <property type="component" value="Unassembled WGS sequence"/>
</dbReference>
<dbReference type="NCBIfam" id="NF008747">
    <property type="entry name" value="PRK11780.1"/>
    <property type="match status" value="1"/>
</dbReference>
<evidence type="ECO:0000313" key="2">
    <source>
        <dbReference type="EMBL" id="GFO68924.1"/>
    </source>
</evidence>
<dbReference type="AlphaFoldDB" id="A0A6V8NAN5"/>
<comment type="caution">
    <text evidence="2">The sequence shown here is derived from an EMBL/GenBank/DDBJ whole genome shotgun (WGS) entry which is preliminary data.</text>
</comment>
<dbReference type="Pfam" id="PF01965">
    <property type="entry name" value="DJ-1_PfpI"/>
    <property type="match status" value="1"/>
</dbReference>
<dbReference type="RefSeq" id="WP_183361468.1">
    <property type="nucleotide sequence ID" value="NZ_BLXZ01000004.1"/>
</dbReference>
<name>A0A6V8NAN5_9BACT</name>
<proteinExistence type="predicted"/>
<keyword evidence="3" id="KW-1185">Reference proteome</keyword>
<feature type="domain" description="DJ-1/PfpI" evidence="1">
    <location>
        <begin position="77"/>
        <end position="141"/>
    </location>
</feature>
<dbReference type="InterPro" id="IPR026041">
    <property type="entry name" value="ElbB"/>
</dbReference>
<gene>
    <name evidence="2" type="primary">elbB</name>
    <name evidence="2" type="ORF">GMLC_25030</name>
</gene>